<name>A0A3R7GZG8_9STRA</name>
<evidence type="ECO:0000256" key="1">
    <source>
        <dbReference type="ARBA" id="ARBA00022737"/>
    </source>
</evidence>
<dbReference type="Gene3D" id="1.25.40.20">
    <property type="entry name" value="Ankyrin repeat-containing domain"/>
    <property type="match status" value="1"/>
</dbReference>
<accession>A0A3R7GZG8</accession>
<evidence type="ECO:0000259" key="4">
    <source>
        <dbReference type="SMART" id="SM00233"/>
    </source>
</evidence>
<dbReference type="SMART" id="SM00233">
    <property type="entry name" value="PH"/>
    <property type="match status" value="1"/>
</dbReference>
<dbReference type="Proteomes" id="UP000285883">
    <property type="component" value="Unassembled WGS sequence"/>
</dbReference>
<dbReference type="EMBL" id="JPWU03000190">
    <property type="protein sequence ID" value="KAG2523180.1"/>
    <property type="molecule type" value="Genomic_DNA"/>
</dbReference>
<evidence type="ECO:0000313" key="10">
    <source>
        <dbReference type="Proteomes" id="UP000285883"/>
    </source>
</evidence>
<dbReference type="EMBL" id="MBDN02000122">
    <property type="protein sequence ID" value="RLN80046.1"/>
    <property type="molecule type" value="Genomic_DNA"/>
</dbReference>
<keyword evidence="2 3" id="KW-0040">ANK repeat</keyword>
<dbReference type="STRING" id="325452.A0A3R7GZG8"/>
<dbReference type="PANTHER" id="PTHR24189">
    <property type="entry name" value="MYOTROPHIN"/>
    <property type="match status" value="1"/>
</dbReference>
<dbReference type="Proteomes" id="UP000785171">
    <property type="component" value="Unassembled WGS sequence"/>
</dbReference>
<evidence type="ECO:0000313" key="9">
    <source>
        <dbReference type="Proteomes" id="UP000285624"/>
    </source>
</evidence>
<evidence type="ECO:0000313" key="7">
    <source>
        <dbReference type="EMBL" id="RLN25992.1"/>
    </source>
</evidence>
<dbReference type="PANTHER" id="PTHR24189:SF50">
    <property type="entry name" value="ANKYRIN REPEAT AND SOCS BOX PROTEIN 2"/>
    <property type="match status" value="1"/>
</dbReference>
<gene>
    <name evidence="7" type="ORF">BBI17_004944</name>
    <name evidence="8" type="ORF">BBO99_00004800</name>
    <name evidence="6" type="ORF">JM16_004628</name>
    <name evidence="5" type="ORF">JM18_004168</name>
</gene>
<keyword evidence="1" id="KW-0677">Repeat</keyword>
<dbReference type="InterPro" id="IPR001849">
    <property type="entry name" value="PH_domain"/>
</dbReference>
<dbReference type="EMBL" id="MAYM02001188">
    <property type="protein sequence ID" value="RLN25992.1"/>
    <property type="molecule type" value="Genomic_DNA"/>
</dbReference>
<dbReference type="SUPFAM" id="SSF50729">
    <property type="entry name" value="PH domain-like"/>
    <property type="match status" value="1"/>
</dbReference>
<dbReference type="InterPro" id="IPR011993">
    <property type="entry name" value="PH-like_dom_sf"/>
</dbReference>
<dbReference type="PROSITE" id="PS50088">
    <property type="entry name" value="ANK_REPEAT"/>
    <property type="match status" value="2"/>
</dbReference>
<dbReference type="AlphaFoldDB" id="A0A3R7GZG8"/>
<evidence type="ECO:0000313" key="6">
    <source>
        <dbReference type="EMBL" id="KAG2525150.1"/>
    </source>
</evidence>
<dbReference type="Gene3D" id="2.30.29.30">
    <property type="entry name" value="Pleckstrin-homology domain (PH domain)/Phosphotyrosine-binding domain (PTB)"/>
    <property type="match status" value="1"/>
</dbReference>
<comment type="caution">
    <text evidence="8">The sequence shown here is derived from an EMBL/GenBank/DDBJ whole genome shotgun (WGS) entry which is preliminary data.</text>
</comment>
<dbReference type="InterPro" id="IPR036770">
    <property type="entry name" value="Ankyrin_rpt-contain_sf"/>
</dbReference>
<dbReference type="Pfam" id="PF12796">
    <property type="entry name" value="Ank_2"/>
    <property type="match status" value="1"/>
</dbReference>
<sequence length="289" mass="33057">MLLWKLARAGDEVTIQEEIEDSDAVARNLVNWKHHRKGTTPLMEAAACRCGEPAIVKLLAAGADVNDVDDTKLKNTALHYAAMTNRDATTTETLVDAGANIFAINRRGFTPLDVARQYRRKAVGAVLLEHMKVHCGWLYLRGKFRWKKRWAVVVACNKQRTSTELCIFHRQGDLRPEMVMLVDEAAQVKLIPSNDSYSWLQRDNAFVFDKPVMCHRVNGQKFTRSPICRKTMSLDNVQTMHIVFATDSYNNLAQWRRVLQSSNFRPRDSGSFQYRPPLYEAPNVLKVYD</sequence>
<keyword evidence="9" id="KW-1185">Reference proteome</keyword>
<dbReference type="InterPro" id="IPR050745">
    <property type="entry name" value="Multifunctional_regulatory"/>
</dbReference>
<dbReference type="EMBL" id="JPWV03000097">
    <property type="protein sequence ID" value="KAG2525150.1"/>
    <property type="molecule type" value="Genomic_DNA"/>
</dbReference>
<dbReference type="InterPro" id="IPR002110">
    <property type="entry name" value="Ankyrin_rpt"/>
</dbReference>
<evidence type="ECO:0000256" key="3">
    <source>
        <dbReference type="PROSITE-ProRule" id="PRU00023"/>
    </source>
</evidence>
<feature type="repeat" description="ANK" evidence="3">
    <location>
        <begin position="37"/>
        <end position="70"/>
    </location>
</feature>
<dbReference type="SMART" id="SM00248">
    <property type="entry name" value="ANK"/>
    <property type="match status" value="3"/>
</dbReference>
<evidence type="ECO:0000256" key="2">
    <source>
        <dbReference type="ARBA" id="ARBA00023043"/>
    </source>
</evidence>
<protein>
    <recommendedName>
        <fullName evidence="4">PH domain-containing protein</fullName>
    </recommendedName>
</protein>
<feature type="repeat" description="ANK" evidence="3">
    <location>
        <begin position="73"/>
        <end position="106"/>
    </location>
</feature>
<dbReference type="SUPFAM" id="SSF48403">
    <property type="entry name" value="Ankyrin repeat"/>
    <property type="match status" value="1"/>
</dbReference>
<dbReference type="Proteomes" id="UP000285624">
    <property type="component" value="Unassembled WGS sequence"/>
</dbReference>
<reference evidence="9 10" key="2">
    <citation type="submission" date="2018-07" db="EMBL/GenBank/DDBJ databases">
        <title>Genome sequencing of oomycete isolates from Chile give support for New Zealand origin for Phytophthora kernoviae and make available the first Nothophytophthora sp. genome.</title>
        <authorList>
            <person name="Studholme D.J."/>
            <person name="Sanfuentes E."/>
            <person name="Panda P."/>
            <person name="Hill R."/>
            <person name="Sambles C."/>
            <person name="Grant M."/>
            <person name="Williams N.M."/>
            <person name="Mcdougal R.L."/>
        </authorList>
    </citation>
    <scope>NUCLEOTIDE SEQUENCE [LARGE SCALE GENOMIC DNA]</scope>
    <source>
        <strain evidence="7">Chile2</strain>
        <strain evidence="8">Chile4</strain>
    </source>
</reference>
<feature type="domain" description="PH" evidence="4">
    <location>
        <begin position="132"/>
        <end position="266"/>
    </location>
</feature>
<organism evidence="8 9">
    <name type="scientific">Phytophthora kernoviae</name>
    <dbReference type="NCBI Taxonomy" id="325452"/>
    <lineage>
        <taxon>Eukaryota</taxon>
        <taxon>Sar</taxon>
        <taxon>Stramenopiles</taxon>
        <taxon>Oomycota</taxon>
        <taxon>Peronosporomycetes</taxon>
        <taxon>Peronosporales</taxon>
        <taxon>Peronosporaceae</taxon>
        <taxon>Phytophthora</taxon>
    </lineage>
</organism>
<reference evidence="5" key="3">
    <citation type="submission" date="2020-06" db="EMBL/GenBank/DDBJ databases">
        <authorList>
            <person name="Studholme D.J."/>
        </authorList>
    </citation>
    <scope>NUCLEOTIDE SEQUENCE</scope>
    <source>
        <strain evidence="6">NZFS 2646</strain>
        <strain evidence="5">NZFS 3630</strain>
    </source>
</reference>
<proteinExistence type="predicted"/>
<evidence type="ECO:0000313" key="8">
    <source>
        <dbReference type="EMBL" id="RLN80046.1"/>
    </source>
</evidence>
<evidence type="ECO:0000313" key="5">
    <source>
        <dbReference type="EMBL" id="KAG2523180.1"/>
    </source>
</evidence>
<dbReference type="Proteomes" id="UP000792063">
    <property type="component" value="Unassembled WGS sequence"/>
</dbReference>
<reference evidence="5" key="1">
    <citation type="journal article" date="2015" name="Genom Data">
        <title>Genome sequences of six Phytophthora species associated with forests in New Zealand.</title>
        <authorList>
            <person name="Studholme D.J."/>
            <person name="McDougal R.L."/>
            <person name="Sambles C."/>
            <person name="Hansen E."/>
            <person name="Hardy G."/>
            <person name="Grant M."/>
            <person name="Ganley R.J."/>
            <person name="Williams N.M."/>
        </authorList>
    </citation>
    <scope>NUCLEOTIDE SEQUENCE</scope>
    <source>
        <strain evidence="6">NZFS 2646</strain>
        <strain evidence="5">NZFS 3630</strain>
    </source>
</reference>